<reference evidence="2 4" key="1">
    <citation type="submission" date="2020-01" db="EMBL/GenBank/DDBJ databases">
        <authorList>
            <consortium name="DOE Joint Genome Institute"/>
            <person name="Haridas S."/>
            <person name="Albert R."/>
            <person name="Binder M."/>
            <person name="Bloem J."/>
            <person name="Labutti K."/>
            <person name="Salamov A."/>
            <person name="Andreopoulos B."/>
            <person name="Baker S.E."/>
            <person name="Barry K."/>
            <person name="Bills G."/>
            <person name="Bluhm B.H."/>
            <person name="Cannon C."/>
            <person name="Castanera R."/>
            <person name="Culley D.E."/>
            <person name="Daum C."/>
            <person name="Ezra D."/>
            <person name="Gonzalez J.B."/>
            <person name="Henrissat B."/>
            <person name="Kuo A."/>
            <person name="Liang C."/>
            <person name="Lipzen A."/>
            <person name="Lutzoni F."/>
            <person name="Magnuson J."/>
            <person name="Mondo S."/>
            <person name="Nolan M."/>
            <person name="Ohm R."/>
            <person name="Pangilinan J."/>
            <person name="Park H.-J."/>
            <person name="Ramirez L."/>
            <person name="Alfaro M."/>
            <person name="Sun H."/>
            <person name="Tritt A."/>
            <person name="Yoshinaga Y."/>
            <person name="Zwiers L.-H."/>
            <person name="Turgeon B.G."/>
            <person name="Goodwin S.B."/>
            <person name="Spatafora J.W."/>
            <person name="Crous P.W."/>
            <person name="Grigoriev I.V."/>
        </authorList>
    </citation>
    <scope>NUCLEOTIDE SEQUENCE</scope>
    <source>
        <strain evidence="2 4">CBS 781.70</strain>
    </source>
</reference>
<evidence type="ECO:0000313" key="4">
    <source>
        <dbReference type="RefSeq" id="XP_033532965.1"/>
    </source>
</evidence>
<keyword evidence="1" id="KW-0472">Membrane</keyword>
<evidence type="ECO:0000313" key="2">
    <source>
        <dbReference type="EMBL" id="KAF1811334.1"/>
    </source>
</evidence>
<dbReference type="Proteomes" id="UP000504638">
    <property type="component" value="Unplaced"/>
</dbReference>
<accession>A0A6G1FZV8</accession>
<name>A0A6G1FZV8_9PEZI</name>
<evidence type="ECO:0000256" key="1">
    <source>
        <dbReference type="SAM" id="Phobius"/>
    </source>
</evidence>
<sequence>MRCSGARGRIDNISTYFARREMSQASQPVACGLLTVIISASGYFSPFVFNTGVFWNLDCTPFKLYGSA</sequence>
<dbReference type="GeneID" id="54423750"/>
<proteinExistence type="predicted"/>
<keyword evidence="3" id="KW-1185">Reference proteome</keyword>
<keyword evidence="1" id="KW-0812">Transmembrane</keyword>
<keyword evidence="1" id="KW-1133">Transmembrane helix</keyword>
<dbReference type="AlphaFoldDB" id="A0A6G1FZV8"/>
<dbReference type="RefSeq" id="XP_033532965.1">
    <property type="nucleotide sequence ID" value="XM_033683180.1"/>
</dbReference>
<evidence type="ECO:0000313" key="3">
    <source>
        <dbReference type="Proteomes" id="UP000504638"/>
    </source>
</evidence>
<organism evidence="2">
    <name type="scientific">Eremomyces bilateralis CBS 781.70</name>
    <dbReference type="NCBI Taxonomy" id="1392243"/>
    <lineage>
        <taxon>Eukaryota</taxon>
        <taxon>Fungi</taxon>
        <taxon>Dikarya</taxon>
        <taxon>Ascomycota</taxon>
        <taxon>Pezizomycotina</taxon>
        <taxon>Dothideomycetes</taxon>
        <taxon>Dothideomycetes incertae sedis</taxon>
        <taxon>Eremomycetales</taxon>
        <taxon>Eremomycetaceae</taxon>
        <taxon>Eremomyces</taxon>
    </lineage>
</organism>
<reference evidence="4" key="2">
    <citation type="submission" date="2020-04" db="EMBL/GenBank/DDBJ databases">
        <authorList>
            <consortium name="NCBI Genome Project"/>
        </authorList>
    </citation>
    <scope>NUCLEOTIDE SEQUENCE</scope>
    <source>
        <strain evidence="4">CBS 781.70</strain>
    </source>
</reference>
<dbReference type="EMBL" id="ML975162">
    <property type="protein sequence ID" value="KAF1811334.1"/>
    <property type="molecule type" value="Genomic_DNA"/>
</dbReference>
<protein>
    <submittedName>
        <fullName evidence="2 4">Uncharacterized protein</fullName>
    </submittedName>
</protein>
<gene>
    <name evidence="2 4" type="ORF">P152DRAFT_70362</name>
</gene>
<feature type="transmembrane region" description="Helical" evidence="1">
    <location>
        <begin position="29"/>
        <end position="49"/>
    </location>
</feature>
<reference evidence="4" key="3">
    <citation type="submission" date="2025-04" db="UniProtKB">
        <authorList>
            <consortium name="RefSeq"/>
        </authorList>
    </citation>
    <scope>IDENTIFICATION</scope>
    <source>
        <strain evidence="4">CBS 781.70</strain>
    </source>
</reference>